<evidence type="ECO:0000313" key="2">
    <source>
        <dbReference type="EMBL" id="KAG8177119.1"/>
    </source>
</evidence>
<name>A0AAV6TZB5_9ARAC</name>
<accession>A0AAV6TZB5</accession>
<protein>
    <submittedName>
        <fullName evidence="2">Uncharacterized protein</fullName>
    </submittedName>
</protein>
<gene>
    <name evidence="2" type="ORF">JTE90_020521</name>
</gene>
<proteinExistence type="predicted"/>
<evidence type="ECO:0000313" key="3">
    <source>
        <dbReference type="Proteomes" id="UP000827092"/>
    </source>
</evidence>
<dbReference type="EMBL" id="JAFNEN010000819">
    <property type="protein sequence ID" value="KAG8177119.1"/>
    <property type="molecule type" value="Genomic_DNA"/>
</dbReference>
<keyword evidence="3" id="KW-1185">Reference proteome</keyword>
<reference evidence="2 3" key="1">
    <citation type="journal article" date="2022" name="Nat. Ecol. Evol.">
        <title>A masculinizing supergene underlies an exaggerated male reproductive morph in a spider.</title>
        <authorList>
            <person name="Hendrickx F."/>
            <person name="De Corte Z."/>
            <person name="Sonet G."/>
            <person name="Van Belleghem S.M."/>
            <person name="Kostlbacher S."/>
            <person name="Vangestel C."/>
        </authorList>
    </citation>
    <scope>NUCLEOTIDE SEQUENCE [LARGE SCALE GENOMIC DNA]</scope>
    <source>
        <strain evidence="2">W744_W776</strain>
    </source>
</reference>
<dbReference type="Proteomes" id="UP000827092">
    <property type="component" value="Unassembled WGS sequence"/>
</dbReference>
<dbReference type="AlphaFoldDB" id="A0AAV6TZB5"/>
<comment type="caution">
    <text evidence="2">The sequence shown here is derived from an EMBL/GenBank/DDBJ whole genome shotgun (WGS) entry which is preliminary data.</text>
</comment>
<feature type="compositionally biased region" description="Basic and acidic residues" evidence="1">
    <location>
        <begin position="59"/>
        <end position="68"/>
    </location>
</feature>
<feature type="region of interest" description="Disordered" evidence="1">
    <location>
        <begin position="19"/>
        <end position="68"/>
    </location>
</feature>
<feature type="compositionally biased region" description="Polar residues" evidence="1">
    <location>
        <begin position="19"/>
        <end position="28"/>
    </location>
</feature>
<evidence type="ECO:0000256" key="1">
    <source>
        <dbReference type="SAM" id="MobiDB-lite"/>
    </source>
</evidence>
<sequence length="68" mass="8009">MLQYFKSTKNYLHHSITTKTHYPNQNHHLQNDPFRPKIGLDPFPKHHHSGAPLTSMEPGRVRDSKHQQ</sequence>
<organism evidence="2 3">
    <name type="scientific">Oedothorax gibbosus</name>
    <dbReference type="NCBI Taxonomy" id="931172"/>
    <lineage>
        <taxon>Eukaryota</taxon>
        <taxon>Metazoa</taxon>
        <taxon>Ecdysozoa</taxon>
        <taxon>Arthropoda</taxon>
        <taxon>Chelicerata</taxon>
        <taxon>Arachnida</taxon>
        <taxon>Araneae</taxon>
        <taxon>Araneomorphae</taxon>
        <taxon>Entelegynae</taxon>
        <taxon>Araneoidea</taxon>
        <taxon>Linyphiidae</taxon>
        <taxon>Erigoninae</taxon>
        <taxon>Oedothorax</taxon>
    </lineage>
</organism>